<evidence type="ECO:0000313" key="1">
    <source>
        <dbReference type="EMBL" id="KDQ60503.1"/>
    </source>
</evidence>
<keyword evidence="2" id="KW-1185">Reference proteome</keyword>
<evidence type="ECO:0008006" key="3">
    <source>
        <dbReference type="Google" id="ProtNLM"/>
    </source>
</evidence>
<dbReference type="SUPFAM" id="SSF52047">
    <property type="entry name" value="RNI-like"/>
    <property type="match status" value="1"/>
</dbReference>
<evidence type="ECO:0000313" key="2">
    <source>
        <dbReference type="Proteomes" id="UP000027265"/>
    </source>
</evidence>
<organism evidence="1 2">
    <name type="scientific">Jaapia argillacea MUCL 33604</name>
    <dbReference type="NCBI Taxonomy" id="933084"/>
    <lineage>
        <taxon>Eukaryota</taxon>
        <taxon>Fungi</taxon>
        <taxon>Dikarya</taxon>
        <taxon>Basidiomycota</taxon>
        <taxon>Agaricomycotina</taxon>
        <taxon>Agaricomycetes</taxon>
        <taxon>Agaricomycetidae</taxon>
        <taxon>Jaapiales</taxon>
        <taxon>Jaapiaceae</taxon>
        <taxon>Jaapia</taxon>
    </lineage>
</organism>
<proteinExistence type="predicted"/>
<name>A0A067Q0B1_9AGAM</name>
<accession>A0A067Q0B1</accession>
<reference evidence="2" key="1">
    <citation type="journal article" date="2014" name="Proc. Natl. Acad. Sci. U.S.A.">
        <title>Extensive sampling of basidiomycete genomes demonstrates inadequacy of the white-rot/brown-rot paradigm for wood decay fungi.</title>
        <authorList>
            <person name="Riley R."/>
            <person name="Salamov A.A."/>
            <person name="Brown D.W."/>
            <person name="Nagy L.G."/>
            <person name="Floudas D."/>
            <person name="Held B.W."/>
            <person name="Levasseur A."/>
            <person name="Lombard V."/>
            <person name="Morin E."/>
            <person name="Otillar R."/>
            <person name="Lindquist E.A."/>
            <person name="Sun H."/>
            <person name="LaButti K.M."/>
            <person name="Schmutz J."/>
            <person name="Jabbour D."/>
            <person name="Luo H."/>
            <person name="Baker S.E."/>
            <person name="Pisabarro A.G."/>
            <person name="Walton J.D."/>
            <person name="Blanchette R.A."/>
            <person name="Henrissat B."/>
            <person name="Martin F."/>
            <person name="Cullen D."/>
            <person name="Hibbett D.S."/>
            <person name="Grigoriev I.V."/>
        </authorList>
    </citation>
    <scope>NUCLEOTIDE SEQUENCE [LARGE SCALE GENOMIC DNA]</scope>
    <source>
        <strain evidence="2">MUCL 33604</strain>
    </source>
</reference>
<dbReference type="InterPro" id="IPR036047">
    <property type="entry name" value="F-box-like_dom_sf"/>
</dbReference>
<dbReference type="AlphaFoldDB" id="A0A067Q0B1"/>
<protein>
    <recommendedName>
        <fullName evidence="3">F-box domain-containing protein</fullName>
    </recommendedName>
</protein>
<dbReference type="HOGENOM" id="CLU_590600_0_0_1"/>
<gene>
    <name evidence="1" type="ORF">JAAARDRAFT_56382</name>
</gene>
<dbReference type="STRING" id="933084.A0A067Q0B1"/>
<dbReference type="EMBL" id="KL197714">
    <property type="protein sequence ID" value="KDQ60503.1"/>
    <property type="molecule type" value="Genomic_DNA"/>
</dbReference>
<dbReference type="Proteomes" id="UP000027265">
    <property type="component" value="Unassembled WGS sequence"/>
</dbReference>
<dbReference type="OrthoDB" id="3253362at2759"/>
<dbReference type="InParanoid" id="A0A067Q0B1"/>
<dbReference type="SUPFAM" id="SSF81383">
    <property type="entry name" value="F-box domain"/>
    <property type="match status" value="1"/>
</dbReference>
<sequence length="463" mass="50866">MDSALLGGDGQGIFDQHPVILNSSSVNHVDELPIELLVRIFKICVIFEEKSCRPILLSRVSKCWRILVMGTPSLWTNVPTISLGRSWSFHLAMLHLRRSTPLPIDISLEDSLLPGKYGLKEVLMYIDGYMNRCQSLTIHFGLGSSVAELVQFASDPSRLHVPVLERINVTLGAGACAPSTVLSLLTDRAPLLDGMTLHSVTLRSLATTTTTFPLLSRLDLAWGPPFFGTAREELTRLFQSVPLLDTLIIRSPLLHDSEYSPPILLPHLRSLELTSSTAGRTIGFSRALSTPSLSSLIIRSEKEVDAGWKEFVDSIKASTSGGDEPRYPMLRSLELHSVGNRVLGVGFTGACPALTHLSIHGKAIDLLAMSLVPKPSTQSGINWPCLKSVEIHGTLYAGLVDLIMEKREQAGIGIERFYVHTVDGRRCISAILDTIRMKNGIEYDFLEETPVDRDGNVMGMMSM</sequence>